<dbReference type="STRING" id="155617.RV09_GL002888"/>
<accession>R2R5N8</accession>
<dbReference type="OrthoDB" id="2004187at2"/>
<reference evidence="1 3" key="1">
    <citation type="submission" date="2013-02" db="EMBL/GenBank/DDBJ databases">
        <title>The Genome Sequence of Enterococcus moraviensis BAA-383.</title>
        <authorList>
            <consortium name="The Broad Institute Genome Sequencing Platform"/>
            <consortium name="The Broad Institute Genome Sequencing Center for Infectious Disease"/>
            <person name="Earl A.M."/>
            <person name="Gilmore M.S."/>
            <person name="Lebreton F."/>
            <person name="Walker B."/>
            <person name="Young S.K."/>
            <person name="Zeng Q."/>
            <person name="Gargeya S."/>
            <person name="Fitzgerald M."/>
            <person name="Haas B."/>
            <person name="Abouelleil A."/>
            <person name="Alvarado L."/>
            <person name="Arachchi H.M."/>
            <person name="Berlin A.M."/>
            <person name="Chapman S.B."/>
            <person name="Dewar J."/>
            <person name="Goldberg J."/>
            <person name="Griggs A."/>
            <person name="Gujja S."/>
            <person name="Hansen M."/>
            <person name="Howarth C."/>
            <person name="Imamovic A."/>
            <person name="Larimer J."/>
            <person name="McCowan C."/>
            <person name="Murphy C."/>
            <person name="Neiman D."/>
            <person name="Pearson M."/>
            <person name="Priest M."/>
            <person name="Roberts A."/>
            <person name="Saif S."/>
            <person name="Shea T."/>
            <person name="Sisk P."/>
            <person name="Sykes S."/>
            <person name="Wortman J."/>
            <person name="Nusbaum C."/>
            <person name="Birren B."/>
        </authorList>
    </citation>
    <scope>NUCLEOTIDE SEQUENCE [LARGE SCALE GENOMIC DNA]</scope>
    <source>
        <strain evidence="1 3">ATCC BAA-383</strain>
    </source>
</reference>
<sequence>MNNERMIAKYFKENFPTKQLRYEMYLDHNKYLKIPELVFRFQDNVDSVAYDELKRCVESFSGKLEWTVIKGFFGRKNINYSLSPKVMYQYYKDQFDKEEFPSQEEYFLEETFRKICEDAIEDIPALYKYIKNNFAWKDEYQKRISE</sequence>
<protein>
    <submittedName>
        <fullName evidence="1">Uncharacterized protein</fullName>
    </submittedName>
</protein>
<evidence type="ECO:0000313" key="2">
    <source>
        <dbReference type="EMBL" id="EOT73987.1"/>
    </source>
</evidence>
<dbReference type="Proteomes" id="UP000014157">
    <property type="component" value="Unassembled WGS sequence"/>
</dbReference>
<dbReference type="PATRIC" id="fig|1158609.3.peg.845"/>
<reference evidence="2 4" key="2">
    <citation type="submission" date="2013-03" db="EMBL/GenBank/DDBJ databases">
        <title>The Genome Sequence of Enterococcus moraviensis BAA-383 (PacBio/Illumina hybrid assembly).</title>
        <authorList>
            <consortium name="The Broad Institute Genomics Platform"/>
            <consortium name="The Broad Institute Genome Sequencing Center for Infectious Disease"/>
            <person name="Earl A."/>
            <person name="Russ C."/>
            <person name="Gilmore M."/>
            <person name="Surin D."/>
            <person name="Walker B."/>
            <person name="Young S."/>
            <person name="Zeng Q."/>
            <person name="Gargeya S."/>
            <person name="Fitzgerald M."/>
            <person name="Haas B."/>
            <person name="Abouelleil A."/>
            <person name="Allen A.W."/>
            <person name="Alvarado L."/>
            <person name="Arachchi H.M."/>
            <person name="Berlin A.M."/>
            <person name="Chapman S.B."/>
            <person name="Gainer-Dewar J."/>
            <person name="Goldberg J."/>
            <person name="Griggs A."/>
            <person name="Gujja S."/>
            <person name="Hansen M."/>
            <person name="Howarth C."/>
            <person name="Imamovic A."/>
            <person name="Ireland A."/>
            <person name="Larimer J."/>
            <person name="McCowan C."/>
            <person name="Murphy C."/>
            <person name="Pearson M."/>
            <person name="Poon T.W."/>
            <person name="Priest M."/>
            <person name="Roberts A."/>
            <person name="Saif S."/>
            <person name="Shea T."/>
            <person name="Sisk P."/>
            <person name="Sykes S."/>
            <person name="Wortman J."/>
            <person name="Nusbaum C."/>
            <person name="Birren B."/>
        </authorList>
    </citation>
    <scope>NUCLEOTIDE SEQUENCE [LARGE SCALE GENOMIC DNA]</scope>
    <source>
        <strain evidence="2 4">ATCC BAA-383</strain>
    </source>
</reference>
<dbReference type="Proteomes" id="UP000013781">
    <property type="component" value="Unassembled WGS sequence"/>
</dbReference>
<dbReference type="eggNOG" id="ENOG502ZFFP">
    <property type="taxonomic scope" value="Bacteria"/>
</dbReference>
<dbReference type="AlphaFoldDB" id="R2R5N8"/>
<evidence type="ECO:0000313" key="1">
    <source>
        <dbReference type="EMBL" id="EOI03136.1"/>
    </source>
</evidence>
<dbReference type="EMBL" id="ASWB01000001">
    <property type="protein sequence ID" value="EOT73987.1"/>
    <property type="molecule type" value="Genomic_DNA"/>
</dbReference>
<organism evidence="1 3">
    <name type="scientific">Enterococcus moraviensis ATCC BAA-383</name>
    <dbReference type="NCBI Taxonomy" id="1158609"/>
    <lineage>
        <taxon>Bacteria</taxon>
        <taxon>Bacillati</taxon>
        <taxon>Bacillota</taxon>
        <taxon>Bacilli</taxon>
        <taxon>Lactobacillales</taxon>
        <taxon>Enterococcaceae</taxon>
        <taxon>Enterococcus</taxon>
    </lineage>
</organism>
<dbReference type="HOGENOM" id="CLU_1872255_0_0_9"/>
<keyword evidence="4" id="KW-1185">Reference proteome</keyword>
<name>R2R5N8_9ENTE</name>
<gene>
    <name evidence="2" type="ORF">I586_00983</name>
    <name evidence="1" type="ORF">UAY_00883</name>
</gene>
<evidence type="ECO:0000313" key="4">
    <source>
        <dbReference type="Proteomes" id="UP000014157"/>
    </source>
</evidence>
<proteinExistence type="predicted"/>
<comment type="caution">
    <text evidence="1">The sequence shown here is derived from an EMBL/GenBank/DDBJ whole genome shotgun (WGS) entry which is preliminary data.</text>
</comment>
<dbReference type="EMBL" id="AJAS01000008">
    <property type="protein sequence ID" value="EOI03136.1"/>
    <property type="molecule type" value="Genomic_DNA"/>
</dbReference>
<evidence type="ECO:0000313" key="3">
    <source>
        <dbReference type="Proteomes" id="UP000013781"/>
    </source>
</evidence>
<dbReference type="RefSeq" id="WP_010764279.1">
    <property type="nucleotide sequence ID" value="NZ_ASWB01000001.1"/>
</dbReference>